<gene>
    <name evidence="2" type="ORF">CLV55_109116</name>
</gene>
<dbReference type="RefSeq" id="WP_112113700.1">
    <property type="nucleotide sequence ID" value="NZ_QLSZ01000009.1"/>
</dbReference>
<dbReference type="Proteomes" id="UP000248840">
    <property type="component" value="Unassembled WGS sequence"/>
</dbReference>
<evidence type="ECO:0000256" key="1">
    <source>
        <dbReference type="SAM" id="SignalP"/>
    </source>
</evidence>
<feature type="signal peptide" evidence="1">
    <location>
        <begin position="1"/>
        <end position="19"/>
    </location>
</feature>
<evidence type="ECO:0000313" key="2">
    <source>
        <dbReference type="EMBL" id="RAR70862.1"/>
    </source>
</evidence>
<organism evidence="2 3">
    <name type="scientific">Flavobacterium aciduliphilum</name>
    <dbReference type="NCBI Taxonomy" id="1101402"/>
    <lineage>
        <taxon>Bacteria</taxon>
        <taxon>Pseudomonadati</taxon>
        <taxon>Bacteroidota</taxon>
        <taxon>Flavobacteriia</taxon>
        <taxon>Flavobacteriales</taxon>
        <taxon>Flavobacteriaceae</taxon>
        <taxon>Flavobacterium</taxon>
    </lineage>
</organism>
<keyword evidence="3" id="KW-1185">Reference proteome</keyword>
<dbReference type="OrthoDB" id="9798438at2"/>
<keyword evidence="1" id="KW-0732">Signal</keyword>
<feature type="chain" id="PRO_5016387139" description="T9SS C-terminal target domain-containing protein" evidence="1">
    <location>
        <begin position="20"/>
        <end position="316"/>
    </location>
</feature>
<protein>
    <recommendedName>
        <fullName evidence="4">T9SS C-terminal target domain-containing protein</fullName>
    </recommendedName>
</protein>
<name>A0A328YFW7_9FLAO</name>
<evidence type="ECO:0008006" key="4">
    <source>
        <dbReference type="Google" id="ProtNLM"/>
    </source>
</evidence>
<evidence type="ECO:0000313" key="3">
    <source>
        <dbReference type="Proteomes" id="UP000248840"/>
    </source>
</evidence>
<dbReference type="AlphaFoldDB" id="A0A328YFW7"/>
<reference evidence="2 3" key="1">
    <citation type="submission" date="2018-06" db="EMBL/GenBank/DDBJ databases">
        <title>Genomic Encyclopedia of Archaeal and Bacterial Type Strains, Phase II (KMG-II): from individual species to whole genera.</title>
        <authorList>
            <person name="Goeker M."/>
        </authorList>
    </citation>
    <scope>NUCLEOTIDE SEQUENCE [LARGE SCALE GENOMIC DNA]</scope>
    <source>
        <strain evidence="2 3">DSM 25663</strain>
    </source>
</reference>
<sequence>MKKSIIYLAFVFLATSVGAQVKKNETPQEPKSTTPEVVTKRVKPTATMVLEPMLHEISGLATWNDVLWGFNDDTDTSLYAMNPQTGAISHTYELPKVRNQDWEELTQDTHYFYLGDFGNNSKGNRENLHILRIEKQSLLQELPKIDTLWFSYSNQETFIAQPPNQTDFDCEAMIVKKDSIYLFTKQWTSEQTSVYVLPKVPGTYKAQLKTTFNVEGLITGATYCEEKDIIALCGYSSLLNPFVFLLYAYQPDNFFSGKKLKIDVGLPFHQVEGITTSDGLHYTISNEAFVKKPFFNVPQQLHTLDLSSFFGNKSKH</sequence>
<comment type="caution">
    <text evidence="2">The sequence shown here is derived from an EMBL/GenBank/DDBJ whole genome shotgun (WGS) entry which is preliminary data.</text>
</comment>
<proteinExistence type="predicted"/>
<accession>A0A328YFW7</accession>
<dbReference type="EMBL" id="QLSZ01000009">
    <property type="protein sequence ID" value="RAR70862.1"/>
    <property type="molecule type" value="Genomic_DNA"/>
</dbReference>